<name>U5DAX4_9CHRO</name>
<keyword evidence="2" id="KW-0560">Oxidoreductase</keyword>
<dbReference type="EMBL" id="ASSJ01000042">
    <property type="protein sequence ID" value="ERN41698.1"/>
    <property type="molecule type" value="Genomic_DNA"/>
</dbReference>
<dbReference type="SUPFAM" id="SSF54593">
    <property type="entry name" value="Glyoxalase/Bleomycin resistance protein/Dihydroxybiphenyl dioxygenase"/>
    <property type="match status" value="1"/>
</dbReference>
<gene>
    <name evidence="2" type="ORF">KR51_00016910</name>
</gene>
<dbReference type="InterPro" id="IPR004360">
    <property type="entry name" value="Glyas_Fos-R_dOase_dom"/>
</dbReference>
<feature type="domain" description="VOC" evidence="1">
    <location>
        <begin position="12"/>
        <end position="120"/>
    </location>
</feature>
<evidence type="ECO:0000259" key="1">
    <source>
        <dbReference type="PROSITE" id="PS51819"/>
    </source>
</evidence>
<keyword evidence="2" id="KW-0223">Dioxygenase</keyword>
<dbReference type="eggNOG" id="ENOG5033118">
    <property type="taxonomic scope" value="Bacteria"/>
</dbReference>
<sequence>MYNNARNGRISGLNAVIFIANDFEGQCKFYEETLGLELASRQEDAAFFKIGNQTLGIFARSHHPEGTKRLGDATHGISHLEFLLAEADLEKTIAKLKATGAHAYGDNFADADGNLFHFKH</sequence>
<keyword evidence="3" id="KW-1185">Reference proteome</keyword>
<dbReference type="GO" id="GO:0051213">
    <property type="term" value="F:dioxygenase activity"/>
    <property type="evidence" value="ECO:0007669"/>
    <property type="project" value="UniProtKB-KW"/>
</dbReference>
<dbReference type="InterPro" id="IPR029068">
    <property type="entry name" value="Glyas_Bleomycin-R_OHBP_Dase"/>
</dbReference>
<organism evidence="2 3">
    <name type="scientific">Rubidibacter lacunae KORDI 51-2</name>
    <dbReference type="NCBI Taxonomy" id="582515"/>
    <lineage>
        <taxon>Bacteria</taxon>
        <taxon>Bacillati</taxon>
        <taxon>Cyanobacteriota</taxon>
        <taxon>Cyanophyceae</taxon>
        <taxon>Oscillatoriophycideae</taxon>
        <taxon>Chroococcales</taxon>
        <taxon>Aphanothecaceae</taxon>
        <taxon>Rubidibacter</taxon>
    </lineage>
</organism>
<dbReference type="Proteomes" id="UP000016960">
    <property type="component" value="Unassembled WGS sequence"/>
</dbReference>
<evidence type="ECO:0000313" key="3">
    <source>
        <dbReference type="Proteomes" id="UP000016960"/>
    </source>
</evidence>
<accession>U5DAX4</accession>
<evidence type="ECO:0000313" key="2">
    <source>
        <dbReference type="EMBL" id="ERN41698.1"/>
    </source>
</evidence>
<dbReference type="Pfam" id="PF00903">
    <property type="entry name" value="Glyoxalase"/>
    <property type="match status" value="1"/>
</dbReference>
<dbReference type="InParanoid" id="U5DAX4"/>
<dbReference type="OrthoDB" id="2703022at2"/>
<dbReference type="Gene3D" id="3.10.180.10">
    <property type="entry name" value="2,3-Dihydroxybiphenyl 1,2-Dioxygenase, domain 1"/>
    <property type="match status" value="1"/>
</dbReference>
<dbReference type="AlphaFoldDB" id="U5DAX4"/>
<protein>
    <submittedName>
        <fullName evidence="2">Putative ring-cleavage extradiol dioxygenase</fullName>
    </submittedName>
</protein>
<dbReference type="PROSITE" id="PS51819">
    <property type="entry name" value="VOC"/>
    <property type="match status" value="1"/>
</dbReference>
<dbReference type="InterPro" id="IPR037523">
    <property type="entry name" value="VOC_core"/>
</dbReference>
<comment type="caution">
    <text evidence="2">The sequence shown here is derived from an EMBL/GenBank/DDBJ whole genome shotgun (WGS) entry which is preliminary data.</text>
</comment>
<proteinExistence type="predicted"/>
<reference evidence="2 3" key="1">
    <citation type="submission" date="2013-05" db="EMBL/GenBank/DDBJ databases">
        <title>Draft genome sequence of Rubidibacter lacunae KORDI 51-2.</title>
        <authorList>
            <person name="Choi D.H."/>
            <person name="Noh J.H."/>
            <person name="Kwon K.-K."/>
            <person name="Lee J.-H."/>
            <person name="Ryu J.-Y."/>
        </authorList>
    </citation>
    <scope>NUCLEOTIDE SEQUENCE [LARGE SCALE GENOMIC DNA]</scope>
    <source>
        <strain evidence="2 3">KORDI 51-2</strain>
    </source>
</reference>
<dbReference type="STRING" id="582515.KR51_00016910"/>